<sequence length="375" mass="41281">MPLITLAASPLLRLPDELLAAIGECFRAMDSSTAATEALACLAGVNRRLLSIVVPILWRSHVFSKGPGKRAKTTETLRKYGEHIKDLTVVLRSVASQFGSEFEAVAEWLPFCSNVETFTLETYTITHSRRGLWRHEGGQEDGDVEATIGPASLGAGLRPLADLGAQLRSLDIGVTFDSKILADDVTLLLSVAPNLRRLSLLPTDFDVPLAENDSVPVIPAMPLLKTLEIESGNFLRADAAICLPGLEDLDVGYLDPDGLSRGRTHLFTSLRCLTLQTFDMPRRFFSSFIDPKTPIEAVYLFALSGDTFDDLQDFVKSQPRQTISKITVESSEDPQVDRERVKECFEWAAGRGIEVDALWPKPIAYRRTLVISPPV</sequence>
<name>A0A2S5B648_9BASI</name>
<evidence type="ECO:0008006" key="3">
    <source>
        <dbReference type="Google" id="ProtNLM"/>
    </source>
</evidence>
<dbReference type="AlphaFoldDB" id="A0A2S5B648"/>
<keyword evidence="2" id="KW-1185">Reference proteome</keyword>
<organism evidence="1 2">
    <name type="scientific">Rhodotorula taiwanensis</name>
    <dbReference type="NCBI Taxonomy" id="741276"/>
    <lineage>
        <taxon>Eukaryota</taxon>
        <taxon>Fungi</taxon>
        <taxon>Dikarya</taxon>
        <taxon>Basidiomycota</taxon>
        <taxon>Pucciniomycotina</taxon>
        <taxon>Microbotryomycetes</taxon>
        <taxon>Sporidiobolales</taxon>
        <taxon>Sporidiobolaceae</taxon>
        <taxon>Rhodotorula</taxon>
    </lineage>
</organism>
<accession>A0A2S5B648</accession>
<evidence type="ECO:0000313" key="2">
    <source>
        <dbReference type="Proteomes" id="UP000237144"/>
    </source>
</evidence>
<protein>
    <recommendedName>
        <fullName evidence="3">F-box domain-containing protein</fullName>
    </recommendedName>
</protein>
<evidence type="ECO:0000313" key="1">
    <source>
        <dbReference type="EMBL" id="POY72247.1"/>
    </source>
</evidence>
<comment type="caution">
    <text evidence="1">The sequence shown here is derived from an EMBL/GenBank/DDBJ whole genome shotgun (WGS) entry which is preliminary data.</text>
</comment>
<reference evidence="1 2" key="1">
    <citation type="journal article" date="2018" name="Front. Microbiol.">
        <title>Prospects for Fungal Bioremediation of Acidic Radioactive Waste Sites: Characterization and Genome Sequence of Rhodotorula taiwanensis MD1149.</title>
        <authorList>
            <person name="Tkavc R."/>
            <person name="Matrosova V.Y."/>
            <person name="Grichenko O.E."/>
            <person name="Gostincar C."/>
            <person name="Volpe R.P."/>
            <person name="Klimenkova P."/>
            <person name="Gaidamakova E.K."/>
            <person name="Zhou C.E."/>
            <person name="Stewart B.J."/>
            <person name="Lyman M.G."/>
            <person name="Malfatti S.A."/>
            <person name="Rubinfeld B."/>
            <person name="Courtot M."/>
            <person name="Singh J."/>
            <person name="Dalgard C.L."/>
            <person name="Hamilton T."/>
            <person name="Frey K.G."/>
            <person name="Gunde-Cimerman N."/>
            <person name="Dugan L."/>
            <person name="Daly M.J."/>
        </authorList>
    </citation>
    <scope>NUCLEOTIDE SEQUENCE [LARGE SCALE GENOMIC DNA]</scope>
    <source>
        <strain evidence="1 2">MD1149</strain>
    </source>
</reference>
<proteinExistence type="predicted"/>
<gene>
    <name evidence="1" type="ORF">BMF94_4753</name>
</gene>
<dbReference type="Proteomes" id="UP000237144">
    <property type="component" value="Unassembled WGS sequence"/>
</dbReference>
<dbReference type="EMBL" id="PJQD01000055">
    <property type="protein sequence ID" value="POY72247.1"/>
    <property type="molecule type" value="Genomic_DNA"/>
</dbReference>